<evidence type="ECO:0000313" key="2">
    <source>
        <dbReference type="Proteomes" id="UP000036867"/>
    </source>
</evidence>
<dbReference type="Proteomes" id="UP000036867">
    <property type="component" value="Unassembled WGS sequence"/>
</dbReference>
<name>A0A0M0LNU1_9BACL</name>
<dbReference type="AlphaFoldDB" id="A0A0M0LNU1"/>
<dbReference type="RefSeq" id="WP_053416799.1">
    <property type="nucleotide sequence ID" value="NZ_JBCMHV010000003.1"/>
</dbReference>
<dbReference type="Pfam" id="PF11213">
    <property type="entry name" value="DUF3006"/>
    <property type="match status" value="1"/>
</dbReference>
<gene>
    <name evidence="1" type="ORF">AMD00_05875</name>
</gene>
<reference evidence="2" key="1">
    <citation type="submission" date="2015-08" db="EMBL/GenBank/DDBJ databases">
        <title>Fjat-10028 dsm 16317.</title>
        <authorList>
            <person name="Liu B."/>
            <person name="Wang J."/>
            <person name="Zhu Y."/>
            <person name="Liu G."/>
            <person name="Chen Q."/>
            <person name="Chen Z."/>
            <person name="Lan J."/>
            <person name="Che J."/>
            <person name="Ge C."/>
            <person name="Shi H."/>
            <person name="Pan Z."/>
            <person name="Liu X."/>
        </authorList>
    </citation>
    <scope>NUCLEOTIDE SEQUENCE [LARGE SCALE GENOMIC DNA]</scope>
    <source>
        <strain evidence="2">DSM 16317</strain>
    </source>
</reference>
<keyword evidence="2" id="KW-1185">Reference proteome</keyword>
<dbReference type="EMBL" id="LILB01000001">
    <property type="protein sequence ID" value="KOO52671.1"/>
    <property type="molecule type" value="Genomic_DNA"/>
</dbReference>
<accession>A0A0M0LNU1</accession>
<proteinExistence type="predicted"/>
<dbReference type="OrthoDB" id="164847at2"/>
<dbReference type="STRING" id="263475.AMD00_05875"/>
<protein>
    <submittedName>
        <fullName evidence="1">Uncharacterized protein</fullName>
    </submittedName>
</protein>
<organism evidence="1 2">
    <name type="scientific">Viridibacillus arvi</name>
    <dbReference type="NCBI Taxonomy" id="263475"/>
    <lineage>
        <taxon>Bacteria</taxon>
        <taxon>Bacillati</taxon>
        <taxon>Bacillota</taxon>
        <taxon>Bacilli</taxon>
        <taxon>Bacillales</taxon>
        <taxon>Caryophanaceae</taxon>
        <taxon>Viridibacillus</taxon>
    </lineage>
</organism>
<comment type="caution">
    <text evidence="1">The sequence shown here is derived from an EMBL/GenBank/DDBJ whole genome shotgun (WGS) entry which is preliminary data.</text>
</comment>
<evidence type="ECO:0000313" key="1">
    <source>
        <dbReference type="EMBL" id="KOO52671.1"/>
    </source>
</evidence>
<dbReference type="InterPro" id="IPR021377">
    <property type="entry name" value="DUF3006"/>
</dbReference>
<sequence>MKTGIIDRFESQIAVIEFEEGMQDIAISELPNGAQPGDVLIFHQGRVTIDPSARHTRDKEIQELMDDLFED</sequence>